<organism evidence="8 9">
    <name type="scientific">Choiromyces venosus 120613-1</name>
    <dbReference type="NCBI Taxonomy" id="1336337"/>
    <lineage>
        <taxon>Eukaryota</taxon>
        <taxon>Fungi</taxon>
        <taxon>Dikarya</taxon>
        <taxon>Ascomycota</taxon>
        <taxon>Pezizomycotina</taxon>
        <taxon>Pezizomycetes</taxon>
        <taxon>Pezizales</taxon>
        <taxon>Tuberaceae</taxon>
        <taxon>Choiromyces</taxon>
    </lineage>
</organism>
<feature type="transmembrane region" description="Helical" evidence="6">
    <location>
        <begin position="348"/>
        <end position="370"/>
    </location>
</feature>
<reference evidence="8 9" key="1">
    <citation type="journal article" date="2018" name="Nat. Ecol. Evol.">
        <title>Pezizomycetes genomes reveal the molecular basis of ectomycorrhizal truffle lifestyle.</title>
        <authorList>
            <person name="Murat C."/>
            <person name="Payen T."/>
            <person name="Noel B."/>
            <person name="Kuo A."/>
            <person name="Morin E."/>
            <person name="Chen J."/>
            <person name="Kohler A."/>
            <person name="Krizsan K."/>
            <person name="Balestrini R."/>
            <person name="Da Silva C."/>
            <person name="Montanini B."/>
            <person name="Hainaut M."/>
            <person name="Levati E."/>
            <person name="Barry K.W."/>
            <person name="Belfiori B."/>
            <person name="Cichocki N."/>
            <person name="Clum A."/>
            <person name="Dockter R.B."/>
            <person name="Fauchery L."/>
            <person name="Guy J."/>
            <person name="Iotti M."/>
            <person name="Le Tacon F."/>
            <person name="Lindquist E.A."/>
            <person name="Lipzen A."/>
            <person name="Malagnac F."/>
            <person name="Mello A."/>
            <person name="Molinier V."/>
            <person name="Miyauchi S."/>
            <person name="Poulain J."/>
            <person name="Riccioni C."/>
            <person name="Rubini A."/>
            <person name="Sitrit Y."/>
            <person name="Splivallo R."/>
            <person name="Traeger S."/>
            <person name="Wang M."/>
            <person name="Zifcakova L."/>
            <person name="Wipf D."/>
            <person name="Zambonelli A."/>
            <person name="Paolocci F."/>
            <person name="Nowrousian M."/>
            <person name="Ottonello S."/>
            <person name="Baldrian P."/>
            <person name="Spatafora J.W."/>
            <person name="Henrissat B."/>
            <person name="Nagy L.G."/>
            <person name="Aury J.M."/>
            <person name="Wincker P."/>
            <person name="Grigoriev I.V."/>
            <person name="Bonfante P."/>
            <person name="Martin F.M."/>
        </authorList>
    </citation>
    <scope>NUCLEOTIDE SEQUENCE [LARGE SCALE GENOMIC DNA]</scope>
    <source>
        <strain evidence="8 9">120613-1</strain>
    </source>
</reference>
<dbReference type="InterPro" id="IPR011701">
    <property type="entry name" value="MFS"/>
</dbReference>
<dbReference type="InterPro" id="IPR036259">
    <property type="entry name" value="MFS_trans_sf"/>
</dbReference>
<gene>
    <name evidence="8" type="ORF">L873DRAFT_1681140</name>
</gene>
<dbReference type="SUPFAM" id="SSF103473">
    <property type="entry name" value="MFS general substrate transporter"/>
    <property type="match status" value="2"/>
</dbReference>
<evidence type="ECO:0000256" key="4">
    <source>
        <dbReference type="ARBA" id="ARBA00023136"/>
    </source>
</evidence>
<evidence type="ECO:0000256" key="2">
    <source>
        <dbReference type="ARBA" id="ARBA00022692"/>
    </source>
</evidence>
<feature type="transmembrane region" description="Helical" evidence="6">
    <location>
        <begin position="88"/>
        <end position="106"/>
    </location>
</feature>
<protein>
    <submittedName>
        <fullName evidence="8">Putative MFS multidrug transporter</fullName>
    </submittedName>
</protein>
<feature type="compositionally biased region" description="Low complexity" evidence="5">
    <location>
        <begin position="10"/>
        <end position="19"/>
    </location>
</feature>
<feature type="transmembrane region" description="Helical" evidence="6">
    <location>
        <begin position="405"/>
        <end position="427"/>
    </location>
</feature>
<feature type="transmembrane region" description="Helical" evidence="6">
    <location>
        <begin position="273"/>
        <end position="292"/>
    </location>
</feature>
<feature type="transmembrane region" description="Helical" evidence="6">
    <location>
        <begin position="439"/>
        <end position="458"/>
    </location>
</feature>
<dbReference type="Pfam" id="PF07690">
    <property type="entry name" value="MFS_1"/>
    <property type="match status" value="1"/>
</dbReference>
<keyword evidence="3 6" id="KW-1133">Transmembrane helix</keyword>
<keyword evidence="4 6" id="KW-0472">Membrane</keyword>
<dbReference type="AlphaFoldDB" id="A0A3N4JPQ3"/>
<dbReference type="PANTHER" id="PTHR42718:SF36">
    <property type="entry name" value="MULTIDRUG TRANSPORTER, PUTATIVE (AFU_ORTHOLOGUE AFUA_4G13820)-RELATED"/>
    <property type="match status" value="1"/>
</dbReference>
<comment type="subcellular location">
    <subcellularLocation>
        <location evidence="1">Membrane</location>
        <topology evidence="1">Multi-pass membrane protein</topology>
    </subcellularLocation>
</comment>
<feature type="transmembrane region" description="Helical" evidence="6">
    <location>
        <begin position="148"/>
        <end position="168"/>
    </location>
</feature>
<evidence type="ECO:0000313" key="8">
    <source>
        <dbReference type="EMBL" id="RPB00233.1"/>
    </source>
</evidence>
<dbReference type="GO" id="GO:0016020">
    <property type="term" value="C:membrane"/>
    <property type="evidence" value="ECO:0007669"/>
    <property type="project" value="UniProtKB-SubCell"/>
</dbReference>
<dbReference type="InterPro" id="IPR020846">
    <property type="entry name" value="MFS_dom"/>
</dbReference>
<feature type="transmembrane region" description="Helical" evidence="6">
    <location>
        <begin position="180"/>
        <end position="201"/>
    </location>
</feature>
<feature type="transmembrane region" description="Helical" evidence="6">
    <location>
        <begin position="478"/>
        <end position="497"/>
    </location>
</feature>
<feature type="region of interest" description="Disordered" evidence="5">
    <location>
        <begin position="1"/>
        <end position="22"/>
    </location>
</feature>
<evidence type="ECO:0000313" key="9">
    <source>
        <dbReference type="Proteomes" id="UP000276215"/>
    </source>
</evidence>
<evidence type="ECO:0000259" key="7">
    <source>
        <dbReference type="PROSITE" id="PS50850"/>
    </source>
</evidence>
<feature type="transmembrane region" description="Helical" evidence="6">
    <location>
        <begin position="312"/>
        <end position="336"/>
    </location>
</feature>
<dbReference type="EMBL" id="ML120382">
    <property type="protein sequence ID" value="RPB00233.1"/>
    <property type="molecule type" value="Genomic_DNA"/>
</dbReference>
<dbReference type="STRING" id="1336337.A0A3N4JPQ3"/>
<feature type="transmembrane region" description="Helical" evidence="6">
    <location>
        <begin position="239"/>
        <end position="261"/>
    </location>
</feature>
<evidence type="ECO:0000256" key="6">
    <source>
        <dbReference type="SAM" id="Phobius"/>
    </source>
</evidence>
<evidence type="ECO:0000256" key="5">
    <source>
        <dbReference type="SAM" id="MobiDB-lite"/>
    </source>
</evidence>
<dbReference type="Gene3D" id="1.20.1250.20">
    <property type="entry name" value="MFS general substrate transporter like domains"/>
    <property type="match status" value="2"/>
</dbReference>
<feature type="domain" description="Major facilitator superfamily (MFS) profile" evidence="7">
    <location>
        <begin position="52"/>
        <end position="501"/>
    </location>
</feature>
<feature type="transmembrane region" description="Helical" evidence="6">
    <location>
        <begin position="207"/>
        <end position="227"/>
    </location>
</feature>
<feature type="transmembrane region" description="Helical" evidence="6">
    <location>
        <begin position="118"/>
        <end position="136"/>
    </location>
</feature>
<dbReference type="Proteomes" id="UP000276215">
    <property type="component" value="Unassembled WGS sequence"/>
</dbReference>
<dbReference type="GO" id="GO:0022857">
    <property type="term" value="F:transmembrane transporter activity"/>
    <property type="evidence" value="ECO:0007669"/>
    <property type="project" value="InterPro"/>
</dbReference>
<keyword evidence="2 6" id="KW-0812">Transmembrane</keyword>
<dbReference type="PANTHER" id="PTHR42718">
    <property type="entry name" value="MAJOR FACILITATOR SUPERFAMILY MULTIDRUG TRANSPORTER MFSC"/>
    <property type="match status" value="1"/>
</dbReference>
<evidence type="ECO:0000256" key="3">
    <source>
        <dbReference type="ARBA" id="ARBA00022989"/>
    </source>
</evidence>
<feature type="transmembrane region" description="Helical" evidence="6">
    <location>
        <begin position="377"/>
        <end position="399"/>
    </location>
</feature>
<dbReference type="PROSITE" id="PS50850">
    <property type="entry name" value="MFS"/>
    <property type="match status" value="1"/>
</dbReference>
<dbReference type="OrthoDB" id="5086884at2759"/>
<sequence length="531" mass="57782">MSPPSPPPSSHGSFAGSFSDTESGFGLTKEEIERLGRVKPECFKSIWSEVGFVLSICMAQLLTEYFVSGFNVLVPSVVSALSIPAPSATWPASAFSLVVSCFLLPFGRLADMYGGKIMFVLGACWLVVWSVVAGVAKTEITVDLARAFAGLGPAAFLPSSIMLLGSVYRPGPRKNLVFSMYGACAPLGFFLGIFFAGVSAQYLSWRWYFFIGAIFAAVSFVLAWVCVPSDKEERAAYNIKMDWAGAILIVFGLILVVFSITNYSNAGKGWRTPYIPITLFAGVGFLLVAVWVEGWKASQPLLPFEIWKVPKFGSVVAAMFMQYGGLGIFLLYSTFYMNGVMGASPLQMVAWFTPLFAGGIIIATLGGFVLHVVPGTVLMRVAGVAWVIAPLLFAVMPKYVTYWDFVFPAMVMATVGIDISFNISNIFITTGLTKKQQGLAGAIINSNMHLSIAFFLGFADVIAWETHDKGIRFSYKCVFWFEVALATVALIIMFIFVRVDKAKSDLTADEKASMLDRERTRSSGDSVGARQ</sequence>
<evidence type="ECO:0000256" key="1">
    <source>
        <dbReference type="ARBA" id="ARBA00004141"/>
    </source>
</evidence>
<name>A0A3N4JPQ3_9PEZI</name>
<accession>A0A3N4JPQ3</accession>
<proteinExistence type="predicted"/>
<keyword evidence="9" id="KW-1185">Reference proteome</keyword>